<name>A0A6I6JA60_9BACT</name>
<feature type="transmembrane region" description="Helical" evidence="1">
    <location>
        <begin position="32"/>
        <end position="51"/>
    </location>
</feature>
<evidence type="ECO:0000313" key="3">
    <source>
        <dbReference type="Proteomes" id="UP000428328"/>
    </source>
</evidence>
<proteinExistence type="predicted"/>
<keyword evidence="3" id="KW-1185">Reference proteome</keyword>
<evidence type="ECO:0000256" key="1">
    <source>
        <dbReference type="SAM" id="Phobius"/>
    </source>
</evidence>
<dbReference type="KEGG" id="psel:GM415_01905"/>
<dbReference type="RefSeq" id="WP_158946152.1">
    <property type="nucleotide sequence ID" value="NZ_CP046400.1"/>
</dbReference>
<organism evidence="2 3">
    <name type="scientific">Pseudodesulfovibrio cashew</name>
    <dbReference type="NCBI Taxonomy" id="2678688"/>
    <lineage>
        <taxon>Bacteria</taxon>
        <taxon>Pseudomonadati</taxon>
        <taxon>Thermodesulfobacteriota</taxon>
        <taxon>Desulfovibrionia</taxon>
        <taxon>Desulfovibrionales</taxon>
        <taxon>Desulfovibrionaceae</taxon>
    </lineage>
</organism>
<sequence length="79" mass="8967">MLFQFPPETACAAMPQATMHNIKELKFDMTDILIIAFPLLAALCLTLFTTLQTRDVLPDSSFNNARFIVMPRNCYLKTP</sequence>
<keyword evidence="1" id="KW-0472">Membrane</keyword>
<accession>A0A6I6JA60</accession>
<reference evidence="2 3" key="1">
    <citation type="submission" date="2019-11" db="EMBL/GenBank/DDBJ databases">
        <authorList>
            <person name="Zheng R.K."/>
            <person name="Sun C.M."/>
        </authorList>
    </citation>
    <scope>NUCLEOTIDE SEQUENCE [LARGE SCALE GENOMIC DNA]</scope>
    <source>
        <strain evidence="2 3">SRB007</strain>
    </source>
</reference>
<protein>
    <submittedName>
        <fullName evidence="2">Uncharacterized protein</fullName>
    </submittedName>
</protein>
<dbReference type="EMBL" id="CP046400">
    <property type="protein sequence ID" value="QGY38941.1"/>
    <property type="molecule type" value="Genomic_DNA"/>
</dbReference>
<dbReference type="Proteomes" id="UP000428328">
    <property type="component" value="Chromosome"/>
</dbReference>
<dbReference type="AlphaFoldDB" id="A0A6I6JA60"/>
<keyword evidence="1" id="KW-0812">Transmembrane</keyword>
<keyword evidence="1" id="KW-1133">Transmembrane helix</keyword>
<evidence type="ECO:0000313" key="2">
    <source>
        <dbReference type="EMBL" id="QGY38941.1"/>
    </source>
</evidence>
<gene>
    <name evidence="2" type="ORF">GM415_01905</name>
</gene>